<evidence type="ECO:0000259" key="1">
    <source>
        <dbReference type="Pfam" id="PF01636"/>
    </source>
</evidence>
<feature type="domain" description="Aminoglycoside phosphotransferase" evidence="1">
    <location>
        <begin position="176"/>
        <end position="261"/>
    </location>
</feature>
<reference evidence="2 3" key="1">
    <citation type="journal article" date="2024" name="IMA Fungus">
        <title>Apiospora arundinis, a panoply of carbohydrate-active enzymes and secondary metabolites.</title>
        <authorList>
            <person name="Sorensen T."/>
            <person name="Petersen C."/>
            <person name="Muurmann A.T."/>
            <person name="Christiansen J.V."/>
            <person name="Brundto M.L."/>
            <person name="Overgaard C.K."/>
            <person name="Boysen A.T."/>
            <person name="Wollenberg R.D."/>
            <person name="Larsen T.O."/>
            <person name="Sorensen J.L."/>
            <person name="Nielsen K.L."/>
            <person name="Sondergaard T.E."/>
        </authorList>
    </citation>
    <scope>NUCLEOTIDE SEQUENCE [LARGE SCALE GENOMIC DNA]</scope>
    <source>
        <strain evidence="2 3">AAU 773</strain>
    </source>
</reference>
<accession>A0ABR2II97</accession>
<proteinExistence type="predicted"/>
<comment type="caution">
    <text evidence="2">The sequence shown here is derived from an EMBL/GenBank/DDBJ whole genome shotgun (WGS) entry which is preliminary data.</text>
</comment>
<name>A0ABR2II97_9PEZI</name>
<dbReference type="PANTHER" id="PTHR21310">
    <property type="entry name" value="AMINOGLYCOSIDE PHOSPHOTRANSFERASE-RELATED-RELATED"/>
    <property type="match status" value="1"/>
</dbReference>
<dbReference type="InterPro" id="IPR002575">
    <property type="entry name" value="Aminoglycoside_PTrfase"/>
</dbReference>
<evidence type="ECO:0000313" key="3">
    <source>
        <dbReference type="Proteomes" id="UP001390339"/>
    </source>
</evidence>
<sequence>MDLKVDWNEERIISFFERKESVSRLDCEEVARNIVGNGAVARAVGAQGALSYTVECTTKTIMSFRQLGCALDSRVINSAKERHGRLIPDVSYCGNVGLGDETLIAYKMNCLPGNVVAQLYPREAEISDDDKAKIVTFYKHLAGYFARNWLKPVSESSSWDASSLTKDRKFRFNTEESKVRHRLGLLKRYHLFPSVDAVVARIEESLPTLCSSTGEWPQVLTHDDFTKHNILIDSHTFAITGIVDWSRALIGPFGSDLSFLRSMRFLNRDNSTTEYSCWWEMEDIFWDEFWALTKIEESKRASTRQLAETAADLAFLFRYGFYSVLDGVMTETVAMQYGPLLEASFGLQKSTSQVENTLR</sequence>
<dbReference type="InterPro" id="IPR051678">
    <property type="entry name" value="AGP_Transferase"/>
</dbReference>
<keyword evidence="3" id="KW-1185">Reference proteome</keyword>
<dbReference type="SUPFAM" id="SSF56112">
    <property type="entry name" value="Protein kinase-like (PK-like)"/>
    <property type="match status" value="1"/>
</dbReference>
<gene>
    <name evidence="2" type="ORF">PGQ11_009269</name>
</gene>
<dbReference type="Proteomes" id="UP001390339">
    <property type="component" value="Unassembled WGS sequence"/>
</dbReference>
<dbReference type="EMBL" id="JAPCWZ010000005">
    <property type="protein sequence ID" value="KAK8863034.1"/>
    <property type="molecule type" value="Genomic_DNA"/>
</dbReference>
<evidence type="ECO:0000313" key="2">
    <source>
        <dbReference type="EMBL" id="KAK8863034.1"/>
    </source>
</evidence>
<protein>
    <submittedName>
        <fullName evidence="2">Kinase-like domain-containing protein</fullName>
    </submittedName>
</protein>
<dbReference type="Pfam" id="PF01636">
    <property type="entry name" value="APH"/>
    <property type="match status" value="1"/>
</dbReference>
<dbReference type="Gene3D" id="3.90.1200.10">
    <property type="match status" value="1"/>
</dbReference>
<organism evidence="2 3">
    <name type="scientific">Apiospora arundinis</name>
    <dbReference type="NCBI Taxonomy" id="335852"/>
    <lineage>
        <taxon>Eukaryota</taxon>
        <taxon>Fungi</taxon>
        <taxon>Dikarya</taxon>
        <taxon>Ascomycota</taxon>
        <taxon>Pezizomycotina</taxon>
        <taxon>Sordariomycetes</taxon>
        <taxon>Xylariomycetidae</taxon>
        <taxon>Amphisphaeriales</taxon>
        <taxon>Apiosporaceae</taxon>
        <taxon>Apiospora</taxon>
    </lineage>
</organism>
<dbReference type="InterPro" id="IPR011009">
    <property type="entry name" value="Kinase-like_dom_sf"/>
</dbReference>